<name>A0ABY5MUA0_9SPHN</name>
<feature type="region of interest" description="Disordered" evidence="2">
    <location>
        <begin position="190"/>
        <end position="248"/>
    </location>
</feature>
<feature type="chain" id="PRO_5046997716" evidence="3">
    <location>
        <begin position="23"/>
        <end position="248"/>
    </location>
</feature>
<evidence type="ECO:0000313" key="6">
    <source>
        <dbReference type="Proteomes" id="UP000831921"/>
    </source>
</evidence>
<accession>A0ABY5MUA0</accession>
<keyword evidence="1 3" id="KW-0732">Signal</keyword>
<dbReference type="Gene3D" id="2.40.160.20">
    <property type="match status" value="1"/>
</dbReference>
<feature type="compositionally biased region" description="Pro residues" evidence="2">
    <location>
        <begin position="232"/>
        <end position="248"/>
    </location>
</feature>
<proteinExistence type="predicted"/>
<dbReference type="SUPFAM" id="SSF103515">
    <property type="entry name" value="Autotransporter"/>
    <property type="match status" value="1"/>
</dbReference>
<evidence type="ECO:0000256" key="2">
    <source>
        <dbReference type="SAM" id="MobiDB-lite"/>
    </source>
</evidence>
<evidence type="ECO:0000259" key="4">
    <source>
        <dbReference type="Pfam" id="PF13505"/>
    </source>
</evidence>
<protein>
    <submittedName>
        <fullName evidence="5">Porin family protein</fullName>
    </submittedName>
</protein>
<dbReference type="Proteomes" id="UP000831921">
    <property type="component" value="Chromosome"/>
</dbReference>
<dbReference type="InterPro" id="IPR027385">
    <property type="entry name" value="Beta-barrel_OMP"/>
</dbReference>
<dbReference type="InterPro" id="IPR036709">
    <property type="entry name" value="Autotransporte_beta_dom_sf"/>
</dbReference>
<feature type="domain" description="Outer membrane protein beta-barrel" evidence="4">
    <location>
        <begin position="9"/>
        <end position="175"/>
    </location>
</feature>
<organism evidence="5 6">
    <name type="scientific">Sphingomonas glaciei</name>
    <dbReference type="NCBI Taxonomy" id="2938948"/>
    <lineage>
        <taxon>Bacteria</taxon>
        <taxon>Pseudomonadati</taxon>
        <taxon>Pseudomonadota</taxon>
        <taxon>Alphaproteobacteria</taxon>
        <taxon>Sphingomonadales</taxon>
        <taxon>Sphingomonadaceae</taxon>
        <taxon>Sphingomonas</taxon>
    </lineage>
</organism>
<evidence type="ECO:0000256" key="3">
    <source>
        <dbReference type="SAM" id="SignalP"/>
    </source>
</evidence>
<feature type="compositionally biased region" description="Pro residues" evidence="2">
    <location>
        <begin position="195"/>
        <end position="215"/>
    </location>
</feature>
<dbReference type="RefSeq" id="WP_249503861.1">
    <property type="nucleotide sequence ID" value="NZ_CP097253.1"/>
</dbReference>
<feature type="signal peptide" evidence="3">
    <location>
        <begin position="1"/>
        <end position="22"/>
    </location>
</feature>
<reference evidence="5 6" key="1">
    <citation type="submission" date="2022-05" db="EMBL/GenBank/DDBJ databases">
        <title>S8-45 Sphingomonas ultraviolaceadurans.</title>
        <authorList>
            <person name="Liu Y."/>
        </authorList>
    </citation>
    <scope>NUCLEOTIDE SEQUENCE [LARGE SCALE GENOMIC DNA]</scope>
    <source>
        <strain evidence="5 6">S8-45</strain>
    </source>
</reference>
<keyword evidence="6" id="KW-1185">Reference proteome</keyword>
<evidence type="ECO:0000313" key="5">
    <source>
        <dbReference type="EMBL" id="UUR08083.1"/>
    </source>
</evidence>
<evidence type="ECO:0000256" key="1">
    <source>
        <dbReference type="ARBA" id="ARBA00022729"/>
    </source>
</evidence>
<gene>
    <name evidence="5" type="ORF">M1K48_00055</name>
</gene>
<dbReference type="EMBL" id="CP097253">
    <property type="protein sequence ID" value="UUR08083.1"/>
    <property type="molecule type" value="Genomic_DNA"/>
</dbReference>
<dbReference type="Pfam" id="PF13505">
    <property type="entry name" value="OMP_b-brl"/>
    <property type="match status" value="1"/>
</dbReference>
<sequence>MKNLKVPLLLSAALLAAQPASAQNNFDGFRIDAGVGATRFYSEGNNKTKLAVGASTGFDFALGDTVTVGPEIGIMFAKPENVTRDGAGVAYRKAWEEYQIGGRLGFVASPSTLFYVRGAYVVNAQRKYFDSDAPGRDYYNKYNTRGWLAGAGVEQQLGSPLYVKAEGTYSNYRTNSSRITGLISLGVRFGGQEVLPPPPPPPPPVAEPAPPPPPATQTCPDGSVILATDACPVPPPPPPPPPVEPVRG</sequence>